<dbReference type="EMBL" id="GAIX01014079">
    <property type="protein sequence ID" value="JAA78481.1"/>
    <property type="molecule type" value="Transcribed_RNA"/>
</dbReference>
<protein>
    <submittedName>
        <fullName evidence="8">Nudel</fullName>
    </submittedName>
</protein>
<name>S4NIG9_9NEOP</name>
<dbReference type="SMART" id="SM00192">
    <property type="entry name" value="LDLa"/>
    <property type="match status" value="3"/>
</dbReference>
<dbReference type="Gene3D" id="4.10.400.10">
    <property type="entry name" value="Low-density Lipoprotein Receptor"/>
    <property type="match status" value="3"/>
</dbReference>
<evidence type="ECO:0000256" key="5">
    <source>
        <dbReference type="PROSITE-ProRule" id="PRU00124"/>
    </source>
</evidence>
<dbReference type="PROSITE" id="PS50240">
    <property type="entry name" value="TRYPSIN_DOM"/>
    <property type="match status" value="1"/>
</dbReference>
<evidence type="ECO:0000313" key="8">
    <source>
        <dbReference type="EMBL" id="JAA78481.1"/>
    </source>
</evidence>
<dbReference type="InterPro" id="IPR043504">
    <property type="entry name" value="Peptidase_S1_PA_chymotrypsin"/>
</dbReference>
<sequence>MRQSFPELEGVYDNPQLDYQSQVSPYTSRHVPSSYFSPYNQDREVDAHKHKLHPQDVEIAMHFVEPKHNKDSTSKDAFSNTSVNEVECPVGMISCSDGSSCVDEKDWCDGKVDCSDVSDEARCTCKSRVDVSRICDGYFDCPFGEDEMGCNGCSENAFSCEDVNMNARSTCYSKEQRCNNIADCPNHKDEIECSMLAPSLHKKPLFAVSNTEGFLHRNYKGNWYAVCNNPYMWAHDACRRETGLIIRPPFIQVLPIDPLIKVNYISTAPGGLVHTTNECLNSSAVYVTCPDLLCGTRMLTSSQLIKEDAAIESRLFGRNKRFLFPYRAMFYGGRAKRYVPNQNIKSDMLFKYLNSAKFDESRRKRAEGRVVGGKPSQPTAWPWTVALYRDGMFHCGGVIINQNWIMTAAHCVNKFWQHYYEVQVGMLRRFSFSPQEQNYRITHVIVNQNYNQESMKNDLSLLRVKPGIQFSRWARPICLPSPEVAGSDWMWGPPAGTICTAVGWGATEERGPDPDHMREVEIPIWENCKHEEDQSGKEICAGFMAGGKDACQGDSGGPLLCRNPMNTQQWYVAGIVSHGDGCGRKDEPGVYTRVSLFVPWIKYHITSKRLPIIQPKQECPGFRCDSGILKCLPKKRMCDKIIDCLDGEDELNCDINTLLEPNEKISIQNPLTREINENSNGNKSKEIINNSLSIENSTEDDDKVTTAKTLVTTLVDELISESSDS</sequence>
<dbReference type="SUPFAM" id="SSF50494">
    <property type="entry name" value="Trypsin-like serine proteases"/>
    <property type="match status" value="1"/>
</dbReference>
<evidence type="ECO:0000256" key="3">
    <source>
        <dbReference type="ARBA" id="ARBA00022825"/>
    </source>
</evidence>
<keyword evidence="1 6" id="KW-0645">Protease</keyword>
<feature type="disulfide bond" evidence="5">
    <location>
        <begin position="619"/>
        <end position="631"/>
    </location>
</feature>
<dbReference type="PANTHER" id="PTHR24258:SF140">
    <property type="entry name" value="BCDNA.GH08420-RELATED"/>
    <property type="match status" value="1"/>
</dbReference>
<dbReference type="InterPro" id="IPR001314">
    <property type="entry name" value="Peptidase_S1A"/>
</dbReference>
<dbReference type="GO" id="GO:0004252">
    <property type="term" value="F:serine-type endopeptidase activity"/>
    <property type="evidence" value="ECO:0007669"/>
    <property type="project" value="InterPro"/>
</dbReference>
<dbReference type="InterPro" id="IPR009003">
    <property type="entry name" value="Peptidase_S1_PA"/>
</dbReference>
<dbReference type="Pfam" id="PF00089">
    <property type="entry name" value="Trypsin"/>
    <property type="match status" value="1"/>
</dbReference>
<dbReference type="SMART" id="SM00020">
    <property type="entry name" value="Tryp_SPc"/>
    <property type="match status" value="1"/>
</dbReference>
<feature type="disulfide bond" evidence="5">
    <location>
        <begin position="178"/>
        <end position="193"/>
    </location>
</feature>
<dbReference type="InterPro" id="IPR001254">
    <property type="entry name" value="Trypsin_dom"/>
</dbReference>
<accession>S4NIG9</accession>
<proteinExistence type="predicted"/>
<dbReference type="GO" id="GO:0006508">
    <property type="term" value="P:proteolysis"/>
    <property type="evidence" value="ECO:0007669"/>
    <property type="project" value="UniProtKB-KW"/>
</dbReference>
<dbReference type="PROSITE" id="PS01209">
    <property type="entry name" value="LDLRA_1"/>
    <property type="match status" value="1"/>
</dbReference>
<dbReference type="Pfam" id="PF00057">
    <property type="entry name" value="Ldl_recept_a"/>
    <property type="match status" value="2"/>
</dbReference>
<dbReference type="PROSITE" id="PS50068">
    <property type="entry name" value="LDLRA_2"/>
    <property type="match status" value="3"/>
</dbReference>
<comment type="caution">
    <text evidence="5">Lacks conserved residue(s) required for the propagation of feature annotation.</text>
</comment>
<keyword evidence="3 6" id="KW-0720">Serine protease</keyword>
<dbReference type="CDD" id="cd00112">
    <property type="entry name" value="LDLa"/>
    <property type="match status" value="4"/>
</dbReference>
<dbReference type="InterPro" id="IPR018114">
    <property type="entry name" value="TRYPSIN_HIS"/>
</dbReference>
<dbReference type="PANTHER" id="PTHR24258">
    <property type="entry name" value="SERINE PROTEASE-RELATED"/>
    <property type="match status" value="1"/>
</dbReference>
<dbReference type="InterPro" id="IPR002172">
    <property type="entry name" value="LDrepeatLR_classA_rpt"/>
</dbReference>
<dbReference type="FunFam" id="2.40.10.10:FF:000003">
    <property type="entry name" value="Transmembrane serine protease 3"/>
    <property type="match status" value="1"/>
</dbReference>
<dbReference type="Gene3D" id="2.40.10.10">
    <property type="entry name" value="Trypsin-like serine proteases"/>
    <property type="match status" value="1"/>
</dbReference>
<reference evidence="8" key="2">
    <citation type="submission" date="2013-05" db="EMBL/GenBank/DDBJ databases">
        <authorList>
            <person name="Carter J.-M."/>
            <person name="Baker S.C."/>
            <person name="Pink R."/>
            <person name="Carter D.R.F."/>
            <person name="Collins A."/>
            <person name="Tomlin J."/>
            <person name="Gibbs M."/>
            <person name="Breuker C.J."/>
        </authorList>
    </citation>
    <scope>NUCLEOTIDE SEQUENCE</scope>
    <source>
        <tissue evidence="8">Ovary</tissue>
    </source>
</reference>
<keyword evidence="2 6" id="KW-0378">Hydrolase</keyword>
<organism evidence="8">
    <name type="scientific">Pararge aegeria</name>
    <name type="common">speckled wood butterfly</name>
    <dbReference type="NCBI Taxonomy" id="116150"/>
    <lineage>
        <taxon>Eukaryota</taxon>
        <taxon>Metazoa</taxon>
        <taxon>Ecdysozoa</taxon>
        <taxon>Arthropoda</taxon>
        <taxon>Hexapoda</taxon>
        <taxon>Insecta</taxon>
        <taxon>Pterygota</taxon>
        <taxon>Neoptera</taxon>
        <taxon>Endopterygota</taxon>
        <taxon>Lepidoptera</taxon>
        <taxon>Glossata</taxon>
        <taxon>Ditrysia</taxon>
        <taxon>Papilionoidea</taxon>
        <taxon>Nymphalidae</taxon>
        <taxon>Satyrinae</taxon>
        <taxon>Satyrini</taxon>
        <taxon>Parargina</taxon>
        <taxon>Pararge</taxon>
    </lineage>
</organism>
<dbReference type="InterPro" id="IPR036055">
    <property type="entry name" value="LDL_receptor-like_sf"/>
</dbReference>
<evidence type="ECO:0000256" key="6">
    <source>
        <dbReference type="RuleBase" id="RU363034"/>
    </source>
</evidence>
<evidence type="ECO:0000256" key="1">
    <source>
        <dbReference type="ARBA" id="ARBA00022670"/>
    </source>
</evidence>
<evidence type="ECO:0000256" key="2">
    <source>
        <dbReference type="ARBA" id="ARBA00022801"/>
    </source>
</evidence>
<feature type="domain" description="Peptidase S1" evidence="7">
    <location>
        <begin position="370"/>
        <end position="606"/>
    </location>
</feature>
<feature type="disulfide bond" evidence="5">
    <location>
        <begin position="108"/>
        <end position="123"/>
    </location>
</feature>
<evidence type="ECO:0000259" key="7">
    <source>
        <dbReference type="PROSITE" id="PS50240"/>
    </source>
</evidence>
<dbReference type="InterPro" id="IPR033116">
    <property type="entry name" value="TRYPSIN_SER"/>
</dbReference>
<dbReference type="PRINTS" id="PR00722">
    <property type="entry name" value="CHYMOTRYPSIN"/>
</dbReference>
<dbReference type="SUPFAM" id="SSF57424">
    <property type="entry name" value="LDL receptor-like module"/>
    <property type="match status" value="3"/>
</dbReference>
<keyword evidence="4 5" id="KW-1015">Disulfide bond</keyword>
<feature type="disulfide bond" evidence="5">
    <location>
        <begin position="638"/>
        <end position="653"/>
    </location>
</feature>
<dbReference type="PROSITE" id="PS00134">
    <property type="entry name" value="TRYPSIN_HIS"/>
    <property type="match status" value="1"/>
</dbReference>
<evidence type="ECO:0000256" key="4">
    <source>
        <dbReference type="ARBA" id="ARBA00023157"/>
    </source>
</evidence>
<dbReference type="PROSITE" id="PS00135">
    <property type="entry name" value="TRYPSIN_SER"/>
    <property type="match status" value="1"/>
</dbReference>
<dbReference type="AlphaFoldDB" id="S4NIG9"/>
<reference evidence="8" key="1">
    <citation type="journal article" date="2013" name="BMC Genomics">
        <title>Unscrambling butterfly oogenesis.</title>
        <authorList>
            <person name="Carter J.M."/>
            <person name="Baker S.C."/>
            <person name="Pink R."/>
            <person name="Carter D.R."/>
            <person name="Collins A."/>
            <person name="Tomlin J."/>
            <person name="Gibbs M."/>
            <person name="Breuker C.J."/>
        </authorList>
    </citation>
    <scope>NUCLEOTIDE SEQUENCE</scope>
    <source>
        <tissue evidence="8">Ovary</tissue>
    </source>
</reference>
<dbReference type="CDD" id="cd00190">
    <property type="entry name" value="Tryp_SPc"/>
    <property type="match status" value="1"/>
</dbReference>
<dbReference type="InterPro" id="IPR023415">
    <property type="entry name" value="LDLR_class-A_CS"/>
</dbReference>